<dbReference type="RefSeq" id="WP_131957970.1">
    <property type="nucleotide sequence ID" value="NZ_SMFL01000003.1"/>
</dbReference>
<proteinExistence type="predicted"/>
<accession>A0A4R5DQ16</accession>
<keyword evidence="1" id="KW-0472">Membrane</keyword>
<keyword evidence="1" id="KW-1133">Transmembrane helix</keyword>
<organism evidence="2 3">
    <name type="scientific">Dyadobacter psychrotolerans</name>
    <dbReference type="NCBI Taxonomy" id="2541721"/>
    <lineage>
        <taxon>Bacteria</taxon>
        <taxon>Pseudomonadati</taxon>
        <taxon>Bacteroidota</taxon>
        <taxon>Cytophagia</taxon>
        <taxon>Cytophagales</taxon>
        <taxon>Spirosomataceae</taxon>
        <taxon>Dyadobacter</taxon>
    </lineage>
</organism>
<feature type="transmembrane region" description="Helical" evidence="1">
    <location>
        <begin position="12"/>
        <end position="36"/>
    </location>
</feature>
<protein>
    <submittedName>
        <fullName evidence="2">Uncharacterized protein</fullName>
    </submittedName>
</protein>
<feature type="transmembrane region" description="Helical" evidence="1">
    <location>
        <begin position="48"/>
        <end position="67"/>
    </location>
</feature>
<evidence type="ECO:0000256" key="1">
    <source>
        <dbReference type="SAM" id="Phobius"/>
    </source>
</evidence>
<dbReference type="AlphaFoldDB" id="A0A4R5DQ16"/>
<keyword evidence="3" id="KW-1185">Reference proteome</keyword>
<keyword evidence="1" id="KW-0812">Transmembrane</keyword>
<dbReference type="OrthoDB" id="1099872at2"/>
<dbReference type="EMBL" id="SMFL01000003">
    <property type="protein sequence ID" value="TDE16436.1"/>
    <property type="molecule type" value="Genomic_DNA"/>
</dbReference>
<evidence type="ECO:0000313" key="3">
    <source>
        <dbReference type="Proteomes" id="UP000294850"/>
    </source>
</evidence>
<comment type="caution">
    <text evidence="2">The sequence shown here is derived from an EMBL/GenBank/DDBJ whole genome shotgun (WGS) entry which is preliminary data.</text>
</comment>
<sequence length="129" mass="15099">MNEPTKYRVRFGMFPFFALIAALVLGAAVMVLWNAILPELTGVRTIRYWQAVGLLALCRILLGNFGGRMGRAERWKNHWNKEMADPSEQNANRYKQWGGKWMNMSDEERLHFKDEIRRRCGKPPRDKNS</sequence>
<evidence type="ECO:0000313" key="2">
    <source>
        <dbReference type="EMBL" id="TDE16436.1"/>
    </source>
</evidence>
<dbReference type="Proteomes" id="UP000294850">
    <property type="component" value="Unassembled WGS sequence"/>
</dbReference>
<reference evidence="2 3" key="1">
    <citation type="submission" date="2019-03" db="EMBL/GenBank/DDBJ databases">
        <title>Dyadobacter AR-3-6 sp. nov., isolated from arctic soil.</title>
        <authorList>
            <person name="Chaudhary D.K."/>
        </authorList>
    </citation>
    <scope>NUCLEOTIDE SEQUENCE [LARGE SCALE GENOMIC DNA]</scope>
    <source>
        <strain evidence="2 3">AR-3-6</strain>
    </source>
</reference>
<gene>
    <name evidence="2" type="ORF">E0F88_09355</name>
</gene>
<name>A0A4R5DQ16_9BACT</name>